<name>A0A369Q780_9SPHN</name>
<dbReference type="Gene3D" id="3.40.50.450">
    <property type="match status" value="1"/>
</dbReference>
<dbReference type="GO" id="GO:0009159">
    <property type="term" value="P:deoxyribonucleoside monophosphate catabolic process"/>
    <property type="evidence" value="ECO:0007669"/>
    <property type="project" value="TreeGrafter"/>
</dbReference>
<dbReference type="InterPro" id="IPR011611">
    <property type="entry name" value="PfkB_dom"/>
</dbReference>
<accession>A0A369Q780</accession>
<gene>
    <name evidence="2" type="ORF">HME9302_00583</name>
</gene>
<evidence type="ECO:0000259" key="1">
    <source>
        <dbReference type="Pfam" id="PF00294"/>
    </source>
</evidence>
<dbReference type="PANTHER" id="PTHR15364">
    <property type="entry name" value="2'-DEOXYNUCLEOSIDE 5'-PHOSPHATE N-HYDROLASE 1"/>
    <property type="match status" value="1"/>
</dbReference>
<protein>
    <recommendedName>
        <fullName evidence="1">Carbohydrate kinase PfkB domain-containing protein</fullName>
    </recommendedName>
</protein>
<feature type="domain" description="Carbohydrate kinase PfkB" evidence="1">
    <location>
        <begin position="148"/>
        <end position="245"/>
    </location>
</feature>
<dbReference type="EMBL" id="QBKA01000002">
    <property type="protein sequence ID" value="RDC59395.1"/>
    <property type="molecule type" value="Genomic_DNA"/>
</dbReference>
<dbReference type="InterPro" id="IPR051239">
    <property type="entry name" value="2'-dNMP_N-hydrolase"/>
</dbReference>
<dbReference type="InterPro" id="IPR029056">
    <property type="entry name" value="Ribokinase-like"/>
</dbReference>
<dbReference type="Proteomes" id="UP000253727">
    <property type="component" value="Unassembled WGS sequence"/>
</dbReference>
<sequence>MTAVVGGVYAEECLEPFWNDVYGSGGRAAAALSGWCDDLKLVTYRASALADGLENLSAIYGFPIDGPDVRDAVSFRYIHSLDEPRIAPRPDSISVHPPIEVSGDVVLRFGMLEGDAKVAARRAIYDPQSAFDPRPFHENGSTADELALILNAFEARRLTNETEPERMVEALIEKQDASIVVLKLGGHGAIVATGTSQTRVPAYRSDTVWKLGTGDVFSAAFTKFWACDGLEPAEAADLASRSVSVYASTRSLPIPAKRELAALDLSPVTPSSGRVYIAAPFFTLADLWLVEEIRQRLLDMGVSVFSPLHDVGLGTAQEVALRDLEGLDQANVVLAVLSGSDPGTIFEVGYAVAKGKPVICLCQNMRDEDAKMPEGSGCLMVSDLVTAIYHSIWALA</sequence>
<dbReference type="Pfam" id="PF05014">
    <property type="entry name" value="Nuc_deoxyrib_tr"/>
    <property type="match status" value="1"/>
</dbReference>
<comment type="caution">
    <text evidence="2">The sequence shown here is derived from an EMBL/GenBank/DDBJ whole genome shotgun (WGS) entry which is preliminary data.</text>
</comment>
<dbReference type="InterPro" id="IPR007710">
    <property type="entry name" value="Nucleoside_deoxyribTrfase"/>
</dbReference>
<dbReference type="RefSeq" id="WP_115365761.1">
    <property type="nucleotide sequence ID" value="NZ_QBKA01000002.1"/>
</dbReference>
<dbReference type="AlphaFoldDB" id="A0A369Q780"/>
<dbReference type="OrthoDB" id="9795789at2"/>
<dbReference type="Pfam" id="PF00294">
    <property type="entry name" value="PfkB"/>
    <property type="match status" value="1"/>
</dbReference>
<reference evidence="2 3" key="1">
    <citation type="submission" date="2018-04" db="EMBL/GenBank/DDBJ databases">
        <title>Altererythrobacter sp. HME9302 genome sequencing and assembly.</title>
        <authorList>
            <person name="Kang H."/>
            <person name="Kim H."/>
            <person name="Joh K."/>
        </authorList>
    </citation>
    <scope>NUCLEOTIDE SEQUENCE [LARGE SCALE GENOMIC DNA]</scope>
    <source>
        <strain evidence="2 3">HME9302</strain>
    </source>
</reference>
<dbReference type="SUPFAM" id="SSF53613">
    <property type="entry name" value="Ribokinase-like"/>
    <property type="match status" value="1"/>
</dbReference>
<keyword evidence="3" id="KW-1185">Reference proteome</keyword>
<evidence type="ECO:0000313" key="2">
    <source>
        <dbReference type="EMBL" id="RDC59395.1"/>
    </source>
</evidence>
<dbReference type="GO" id="GO:0070694">
    <property type="term" value="F:5-hydroxymethyl-dUMP N-hydrolase activity"/>
    <property type="evidence" value="ECO:0007669"/>
    <property type="project" value="TreeGrafter"/>
</dbReference>
<proteinExistence type="predicted"/>
<evidence type="ECO:0000313" key="3">
    <source>
        <dbReference type="Proteomes" id="UP000253727"/>
    </source>
</evidence>
<dbReference type="SUPFAM" id="SSF52309">
    <property type="entry name" value="N-(deoxy)ribosyltransferase-like"/>
    <property type="match status" value="1"/>
</dbReference>
<dbReference type="Gene3D" id="3.40.1190.20">
    <property type="match status" value="1"/>
</dbReference>
<organism evidence="2 3">
    <name type="scientific">Alteripontixanthobacter maritimus</name>
    <dbReference type="NCBI Taxonomy" id="2161824"/>
    <lineage>
        <taxon>Bacteria</taxon>
        <taxon>Pseudomonadati</taxon>
        <taxon>Pseudomonadota</taxon>
        <taxon>Alphaproteobacteria</taxon>
        <taxon>Sphingomonadales</taxon>
        <taxon>Erythrobacteraceae</taxon>
        <taxon>Alteripontixanthobacter</taxon>
    </lineage>
</organism>
<dbReference type="PANTHER" id="PTHR15364:SF0">
    <property type="entry name" value="2'-DEOXYNUCLEOSIDE 5'-PHOSPHATE N-HYDROLASE 1"/>
    <property type="match status" value="1"/>
</dbReference>